<dbReference type="EMBL" id="JAUUTY010000007">
    <property type="protein sequence ID" value="KAK1606838.1"/>
    <property type="molecule type" value="Genomic_DNA"/>
</dbReference>
<dbReference type="Proteomes" id="UP001231189">
    <property type="component" value="Unassembled WGS sequence"/>
</dbReference>
<dbReference type="SUPFAM" id="SSF52047">
    <property type="entry name" value="RNI-like"/>
    <property type="match status" value="1"/>
</dbReference>
<dbReference type="InterPro" id="IPR036047">
    <property type="entry name" value="F-box-like_dom_sf"/>
</dbReference>
<reference evidence="2" key="1">
    <citation type="submission" date="2023-07" db="EMBL/GenBank/DDBJ databases">
        <title>A chromosome-level genome assembly of Lolium multiflorum.</title>
        <authorList>
            <person name="Chen Y."/>
            <person name="Copetti D."/>
            <person name="Kolliker R."/>
            <person name="Studer B."/>
        </authorList>
    </citation>
    <scope>NUCLEOTIDE SEQUENCE</scope>
    <source>
        <strain evidence="2">02402/16</strain>
        <tissue evidence="2">Leaf</tissue>
    </source>
</reference>
<dbReference type="EMBL" id="JAUUTY010000007">
    <property type="protein sequence ID" value="KAK1606846.1"/>
    <property type="molecule type" value="Genomic_DNA"/>
</dbReference>
<organism evidence="2 3">
    <name type="scientific">Lolium multiflorum</name>
    <name type="common">Italian ryegrass</name>
    <name type="synonym">Lolium perenne subsp. multiflorum</name>
    <dbReference type="NCBI Taxonomy" id="4521"/>
    <lineage>
        <taxon>Eukaryota</taxon>
        <taxon>Viridiplantae</taxon>
        <taxon>Streptophyta</taxon>
        <taxon>Embryophyta</taxon>
        <taxon>Tracheophyta</taxon>
        <taxon>Spermatophyta</taxon>
        <taxon>Magnoliopsida</taxon>
        <taxon>Liliopsida</taxon>
        <taxon>Poales</taxon>
        <taxon>Poaceae</taxon>
        <taxon>BOP clade</taxon>
        <taxon>Pooideae</taxon>
        <taxon>Poodae</taxon>
        <taxon>Poeae</taxon>
        <taxon>Poeae Chloroplast Group 2 (Poeae type)</taxon>
        <taxon>Loliodinae</taxon>
        <taxon>Loliinae</taxon>
        <taxon>Lolium</taxon>
    </lineage>
</organism>
<protein>
    <recommendedName>
        <fullName evidence="4">FBD domain-containing protein</fullName>
    </recommendedName>
</protein>
<evidence type="ECO:0000313" key="1">
    <source>
        <dbReference type="EMBL" id="KAK1606838.1"/>
    </source>
</evidence>
<sequence length="489" mass="55014">MARSDDEAKRPKLADVGAETDHFSALPDDLLISILVKLRDAAAACKTSVLARRWLGLWAQLPELHFLHADPDHIRDALNAYRGPELLLLSVVAEDASPESVSAWLPIAARRVSGALRFQNSPSPQRGDDYDDDDLALPCFGTAVEILLNLQVLRLALPANGVFARLTKLYLFGLRLRGPPCGLGDAVSSPRSPCLKFLSVIEVWVLDDLTIHSESLEYLLLEELPELQHLVVKAPALRELAVHNCLDNALTSTRLVADISAPVLELLMWPTLCNPRSVQLGEMPHLRLLAIASFQVYGQDNSPAMMNRHLVAVLRRFQSLKRLTLSLTYPPDIRTYRFLMGGMESLPDITFLALHVTSMQHSFGASLFQVLRMCTSIRVLHLYFDVKPEWQMEETVCLSDCICDEPQEWKTEELVLDGLEEVEIFDFGGTEHEVAVVKPLFCWATVLKRMKVNLLYSVTESRGGELRNLFLSFCRPEILLEIRRRGRLF</sequence>
<comment type="caution">
    <text evidence="2">The sequence shown here is derived from an EMBL/GenBank/DDBJ whole genome shotgun (WGS) entry which is preliminary data.</text>
</comment>
<dbReference type="AlphaFoldDB" id="A0AAD8VIV9"/>
<evidence type="ECO:0000313" key="3">
    <source>
        <dbReference type="Proteomes" id="UP001231189"/>
    </source>
</evidence>
<dbReference type="PANTHER" id="PTHR34709">
    <property type="entry name" value="OS10G0396666 PROTEIN"/>
    <property type="match status" value="1"/>
</dbReference>
<name>A0AAD8VIV9_LOLMU</name>
<proteinExistence type="predicted"/>
<dbReference type="PANTHER" id="PTHR34709:SF61">
    <property type="entry name" value="OS07G0229100 PROTEIN"/>
    <property type="match status" value="1"/>
</dbReference>
<gene>
    <name evidence="1" type="ORF">QYE76_030511</name>
    <name evidence="2" type="ORF">QYE76_030519</name>
</gene>
<accession>A0AAD8VIV9</accession>
<keyword evidence="3" id="KW-1185">Reference proteome</keyword>
<evidence type="ECO:0000313" key="2">
    <source>
        <dbReference type="EMBL" id="KAK1606846.1"/>
    </source>
</evidence>
<dbReference type="SUPFAM" id="SSF81383">
    <property type="entry name" value="F-box domain"/>
    <property type="match status" value="1"/>
</dbReference>
<evidence type="ECO:0008006" key="4">
    <source>
        <dbReference type="Google" id="ProtNLM"/>
    </source>
</evidence>
<dbReference type="InterPro" id="IPR055312">
    <property type="entry name" value="FBL15-like"/>
</dbReference>